<reference evidence="2 3" key="1">
    <citation type="submission" date="2016-10" db="EMBL/GenBank/DDBJ databases">
        <authorList>
            <person name="de Groot N.N."/>
        </authorList>
    </citation>
    <scope>NUCLEOTIDE SEQUENCE [LARGE SCALE GENOMIC DNA]</scope>
    <source>
        <strain evidence="2 3">DSM 44993</strain>
    </source>
</reference>
<protein>
    <submittedName>
        <fullName evidence="2">4-hydroxy-tetrahydrodipicolinate reductase</fullName>
    </submittedName>
</protein>
<dbReference type="Gene3D" id="3.40.50.720">
    <property type="entry name" value="NAD(P)-binding Rossmann-like Domain"/>
    <property type="match status" value="1"/>
</dbReference>
<dbReference type="CDD" id="cd24146">
    <property type="entry name" value="nat-AmDH_N_like"/>
    <property type="match status" value="1"/>
</dbReference>
<dbReference type="Proteomes" id="UP000198582">
    <property type="component" value="Unassembled WGS sequence"/>
</dbReference>
<dbReference type="EMBL" id="FOEF01000003">
    <property type="protein sequence ID" value="SEO96571.1"/>
    <property type="molecule type" value="Genomic_DNA"/>
</dbReference>
<evidence type="ECO:0000259" key="1">
    <source>
        <dbReference type="Pfam" id="PF19328"/>
    </source>
</evidence>
<sequence length="343" mass="36138">MRFRFVGLGATGAAIASIIVGDPGCEIVDAVDRSERLHGRPLREVVAGYAGDLAVGEDVAVEVTADVAVVCTSSRLEEIAPTIEFLIEQGCHVLTIAEEMGFPRWSDGELARHLDSLAVGRGVSVLGTGCNPGMIMDTLPAVLSGLVSQVRGVEITRSADMSRYGGILAKFGLALTPAEFDEQVAQGRVIGHIGFAQSISALADVFGWRLDRIELDPVTRVGVAASDLAGTHLRLRRGSVNVVRHCARGVVDGSVRVDIRTYFGVFGPEDDVPRGDTLTLTGTDQTVRLEVPRGYESFLSTVAMAANSARALPSLAPGLRTMADLTVRQIACKPAAPGMTGSS</sequence>
<proteinExistence type="predicted"/>
<dbReference type="SUPFAM" id="SSF51735">
    <property type="entry name" value="NAD(P)-binding Rossmann-fold domains"/>
    <property type="match status" value="1"/>
</dbReference>
<organism evidence="2 3">
    <name type="scientific">Amycolatopsis saalfeldensis</name>
    <dbReference type="NCBI Taxonomy" id="394193"/>
    <lineage>
        <taxon>Bacteria</taxon>
        <taxon>Bacillati</taxon>
        <taxon>Actinomycetota</taxon>
        <taxon>Actinomycetes</taxon>
        <taxon>Pseudonocardiales</taxon>
        <taxon>Pseudonocardiaceae</taxon>
        <taxon>Amycolatopsis</taxon>
    </lineage>
</organism>
<dbReference type="OrthoDB" id="4759936at2"/>
<keyword evidence="3" id="KW-1185">Reference proteome</keyword>
<evidence type="ECO:0000313" key="2">
    <source>
        <dbReference type="EMBL" id="SEO96571.1"/>
    </source>
</evidence>
<dbReference type="STRING" id="394193.SAMN04489732_1032"/>
<dbReference type="Pfam" id="PF19328">
    <property type="entry name" value="DAP_DH_C"/>
    <property type="match status" value="1"/>
</dbReference>
<accession>A0A1H8U067</accession>
<dbReference type="RefSeq" id="WP_091614718.1">
    <property type="nucleotide sequence ID" value="NZ_FOEF01000003.1"/>
</dbReference>
<dbReference type="InterPro" id="IPR036291">
    <property type="entry name" value="NAD(P)-bd_dom_sf"/>
</dbReference>
<gene>
    <name evidence="2" type="ORF">SAMN04489732_1032</name>
</gene>
<name>A0A1H8U067_9PSEU</name>
<feature type="domain" description="2,4-diaminopentanoate dehydrogenase C-terminal" evidence="1">
    <location>
        <begin position="134"/>
        <end position="329"/>
    </location>
</feature>
<dbReference type="InterPro" id="IPR045760">
    <property type="entry name" value="DAP_DH_C"/>
</dbReference>
<dbReference type="AlphaFoldDB" id="A0A1H8U067"/>
<evidence type="ECO:0000313" key="3">
    <source>
        <dbReference type="Proteomes" id="UP000198582"/>
    </source>
</evidence>